<feature type="transmembrane region" description="Helical" evidence="1">
    <location>
        <begin position="192"/>
        <end position="213"/>
    </location>
</feature>
<dbReference type="EMBL" id="CP013614">
    <property type="protein sequence ID" value="ALS00991.1"/>
    <property type="molecule type" value="Genomic_DNA"/>
</dbReference>
<dbReference type="RefSeq" id="WP_071877785.1">
    <property type="nucleotide sequence ID" value="NZ_JXLC01000011.1"/>
</dbReference>
<reference evidence="3 5" key="2">
    <citation type="submission" date="2015-12" db="EMBL/GenBank/DDBJ databases">
        <authorList>
            <person name="Lauer A."/>
            <person name="Humrighouse B."/>
            <person name="Loparev V."/>
            <person name="Shewmaker P.L."/>
            <person name="Whitney A.M."/>
            <person name="McLaughlin R.W."/>
        </authorList>
    </citation>
    <scope>NUCLEOTIDE SEQUENCE [LARGE SCALE GENOMIC DNA]</scope>
    <source>
        <strain evidence="3 5">LMG 23085</strain>
    </source>
</reference>
<dbReference type="KEGG" id="ess:ATZ33_06305"/>
<dbReference type="EMBL" id="JXLC01000011">
    <property type="protein sequence ID" value="OJG91784.1"/>
    <property type="molecule type" value="Genomic_DNA"/>
</dbReference>
<reference evidence="4 6" key="1">
    <citation type="submission" date="2014-12" db="EMBL/GenBank/DDBJ databases">
        <title>Draft genome sequences of 29 type strains of Enterococci.</title>
        <authorList>
            <person name="Zhong Z."/>
            <person name="Sun Z."/>
            <person name="Liu W."/>
            <person name="Zhang W."/>
            <person name="Zhang H."/>
        </authorList>
    </citation>
    <scope>NUCLEOTIDE SEQUENCE [LARGE SCALE GENOMIC DNA]</scope>
    <source>
        <strain evidence="4 6">DSM 22801</strain>
    </source>
</reference>
<feature type="signal peptide" evidence="2">
    <location>
        <begin position="1"/>
        <end position="19"/>
    </location>
</feature>
<keyword evidence="1" id="KW-0472">Membrane</keyword>
<evidence type="ECO:0000313" key="5">
    <source>
        <dbReference type="Proteomes" id="UP000065511"/>
    </source>
</evidence>
<gene>
    <name evidence="3" type="ORF">ATZ33_06305</name>
    <name evidence="4" type="ORF">RV15_GL000451</name>
</gene>
<dbReference type="OrthoDB" id="2194668at2"/>
<evidence type="ECO:0000313" key="4">
    <source>
        <dbReference type="EMBL" id="OJG91784.1"/>
    </source>
</evidence>
<dbReference type="Proteomes" id="UP000183039">
    <property type="component" value="Unassembled WGS sequence"/>
</dbReference>
<accession>A0A0S3K9M4</accession>
<protein>
    <recommendedName>
        <fullName evidence="7">TPM domain-containing protein</fullName>
    </recommendedName>
</protein>
<organism evidence="4 6">
    <name type="scientific">Enterococcus silesiacus</name>
    <dbReference type="NCBI Taxonomy" id="332949"/>
    <lineage>
        <taxon>Bacteria</taxon>
        <taxon>Bacillati</taxon>
        <taxon>Bacillota</taxon>
        <taxon>Bacilli</taxon>
        <taxon>Lactobacillales</taxon>
        <taxon>Enterococcaceae</taxon>
        <taxon>Enterococcus</taxon>
    </lineage>
</organism>
<keyword evidence="1" id="KW-0812">Transmembrane</keyword>
<evidence type="ECO:0000256" key="2">
    <source>
        <dbReference type="SAM" id="SignalP"/>
    </source>
</evidence>
<evidence type="ECO:0000313" key="6">
    <source>
        <dbReference type="Proteomes" id="UP000183039"/>
    </source>
</evidence>
<sequence length="523" mass="61162">MKKAGCWLLSVFLTSTVFFSLSEIGYAESYVEDQAGKLNQETKDYITKLNKEKFSILEDSPEYGISITRDVDPAGNQIETHIENKFRNFDFKNSEAPVNIVTVFVLDQGKIWFAHGAKFASLFEPLNEDKALKEQLLELISADKYDEAVIKVSDYVYQYVEKAYTEKGLATIVQESDRLKENKLKIQQDKQVFWLVLTAVTLLLAGVGYNAYLNFKKNGLKRQFYAHKVLPARLLKDEQFNQKDFEHWLENSSKKYNSYINKNEAIRAVKYYCIDNFFPKIINQVNAITDQQKQLLKRVLLNRDIGDFFFYTYFADEQFTFLMFNTMTADAQQVSEAYTENLLSHLSKFISALPIKDELLEEKWSLIPKYKVNLYEEAKNMIQQKHRQADYLAKNMLANQSYEKLLAELPEEIEKIVLSCLKSAVFKVDLQQVYELEPIYQEIIENDFSDEDVAEVMLSLRIGYKANQTSILKLKEIVKSVLINMQDTIRERNRRETTIARFDFEERSVKTILRPKSKNRFFD</sequence>
<feature type="chain" id="PRO_5044546817" description="TPM domain-containing protein" evidence="2">
    <location>
        <begin position="20"/>
        <end position="523"/>
    </location>
</feature>
<keyword evidence="2" id="KW-0732">Signal</keyword>
<evidence type="ECO:0008006" key="7">
    <source>
        <dbReference type="Google" id="ProtNLM"/>
    </source>
</evidence>
<keyword evidence="5" id="KW-1185">Reference proteome</keyword>
<dbReference type="Proteomes" id="UP000065511">
    <property type="component" value="Chromosome"/>
</dbReference>
<keyword evidence="1" id="KW-1133">Transmembrane helix</keyword>
<dbReference type="Gene3D" id="3.10.310.50">
    <property type="match status" value="1"/>
</dbReference>
<evidence type="ECO:0000256" key="1">
    <source>
        <dbReference type="SAM" id="Phobius"/>
    </source>
</evidence>
<name>A0A0S3K9M4_9ENTE</name>
<dbReference type="AlphaFoldDB" id="A0A0S3K9M4"/>
<proteinExistence type="predicted"/>
<evidence type="ECO:0000313" key="3">
    <source>
        <dbReference type="EMBL" id="ALS00991.1"/>
    </source>
</evidence>